<dbReference type="InterPro" id="IPR011658">
    <property type="entry name" value="PA14_dom"/>
</dbReference>
<dbReference type="SUPFAM" id="SSF51445">
    <property type="entry name" value="(Trans)glycosidases"/>
    <property type="match status" value="1"/>
</dbReference>
<protein>
    <recommendedName>
        <fullName evidence="3 6">beta-glucosidase</fullName>
        <ecNumber evidence="3 6">3.2.1.21</ecNumber>
    </recommendedName>
</protein>
<dbReference type="STRING" id="1353952.A0A165G3F3"/>
<dbReference type="InterPro" id="IPR037524">
    <property type="entry name" value="PA14/GLEYA"/>
</dbReference>
<dbReference type="InterPro" id="IPR002772">
    <property type="entry name" value="Glyco_hydro_3_C"/>
</dbReference>
<evidence type="ECO:0000256" key="7">
    <source>
        <dbReference type="SAM" id="MobiDB-lite"/>
    </source>
</evidence>
<feature type="domain" description="PA14" evidence="8">
    <location>
        <begin position="427"/>
        <end position="587"/>
    </location>
</feature>
<dbReference type="InterPro" id="IPR036881">
    <property type="entry name" value="Glyco_hydro_3_C_sf"/>
</dbReference>
<dbReference type="Pfam" id="PF01915">
    <property type="entry name" value="Glyco_hydro_3_C"/>
    <property type="match status" value="1"/>
</dbReference>
<dbReference type="InterPro" id="IPR026891">
    <property type="entry name" value="Fn3-like"/>
</dbReference>
<evidence type="ECO:0000313" key="10">
    <source>
        <dbReference type="Proteomes" id="UP000076842"/>
    </source>
</evidence>
<keyword evidence="4 6" id="KW-0378">Hydrolase</keyword>
<proteinExistence type="inferred from homology"/>
<evidence type="ECO:0000259" key="8">
    <source>
        <dbReference type="PROSITE" id="PS51820"/>
    </source>
</evidence>
<dbReference type="Gene3D" id="3.20.20.300">
    <property type="entry name" value="Glycoside hydrolase, family 3, N-terminal domain"/>
    <property type="match status" value="1"/>
</dbReference>
<evidence type="ECO:0000256" key="2">
    <source>
        <dbReference type="ARBA" id="ARBA00005336"/>
    </source>
</evidence>
<organism evidence="9 10">
    <name type="scientific">Calocera cornea HHB12733</name>
    <dbReference type="NCBI Taxonomy" id="1353952"/>
    <lineage>
        <taxon>Eukaryota</taxon>
        <taxon>Fungi</taxon>
        <taxon>Dikarya</taxon>
        <taxon>Basidiomycota</taxon>
        <taxon>Agaricomycotina</taxon>
        <taxon>Dacrymycetes</taxon>
        <taxon>Dacrymycetales</taxon>
        <taxon>Dacrymycetaceae</taxon>
        <taxon>Calocera</taxon>
    </lineage>
</organism>
<dbReference type="InterPro" id="IPR019800">
    <property type="entry name" value="Glyco_hydro_3_AS"/>
</dbReference>
<dbReference type="Pfam" id="PF07691">
    <property type="entry name" value="PA14"/>
    <property type="match status" value="1"/>
</dbReference>
<dbReference type="SMART" id="SM00758">
    <property type="entry name" value="PA14"/>
    <property type="match status" value="1"/>
</dbReference>
<dbReference type="InterPro" id="IPR017853">
    <property type="entry name" value="GH"/>
</dbReference>
<dbReference type="GO" id="GO:0008422">
    <property type="term" value="F:beta-glucosidase activity"/>
    <property type="evidence" value="ECO:0007669"/>
    <property type="project" value="UniProtKB-EC"/>
</dbReference>
<dbReference type="InterPro" id="IPR050288">
    <property type="entry name" value="Cellulose_deg_GH3"/>
</dbReference>
<dbReference type="Gene3D" id="2.60.120.260">
    <property type="entry name" value="Galactose-binding domain-like"/>
    <property type="match status" value="1"/>
</dbReference>
<dbReference type="EMBL" id="KV423962">
    <property type="protein sequence ID" value="KZT57549.1"/>
    <property type="molecule type" value="Genomic_DNA"/>
</dbReference>
<feature type="non-terminal residue" evidence="9">
    <location>
        <position position="868"/>
    </location>
</feature>
<comment type="pathway">
    <text evidence="6">Glycan metabolism; cellulose degradation.</text>
</comment>
<dbReference type="Gene3D" id="2.60.40.10">
    <property type="entry name" value="Immunoglobulins"/>
    <property type="match status" value="1"/>
</dbReference>
<dbReference type="PROSITE" id="PS00775">
    <property type="entry name" value="GLYCOSYL_HYDROL_F3"/>
    <property type="match status" value="1"/>
</dbReference>
<dbReference type="AlphaFoldDB" id="A0A165G3F3"/>
<dbReference type="FunCoup" id="A0A165G3F3">
    <property type="interactions" value="37"/>
</dbReference>
<evidence type="ECO:0000256" key="5">
    <source>
        <dbReference type="ARBA" id="ARBA00023295"/>
    </source>
</evidence>
<evidence type="ECO:0000256" key="3">
    <source>
        <dbReference type="ARBA" id="ARBA00012744"/>
    </source>
</evidence>
<dbReference type="FunFam" id="2.60.40.10:FF:000495">
    <property type="entry name" value="Periplasmic beta-glucosidase"/>
    <property type="match status" value="1"/>
</dbReference>
<dbReference type="Pfam" id="PF14310">
    <property type="entry name" value="Fn3-like"/>
    <property type="match status" value="1"/>
</dbReference>
<keyword evidence="10" id="KW-1185">Reference proteome</keyword>
<name>A0A165G3F3_9BASI</name>
<dbReference type="InterPro" id="IPR036962">
    <property type="entry name" value="Glyco_hydro_3_N_sf"/>
</dbReference>
<dbReference type="PRINTS" id="PR00133">
    <property type="entry name" value="GLHYDRLASE3"/>
</dbReference>
<dbReference type="EC" id="3.2.1.21" evidence="3 6"/>
<dbReference type="PANTHER" id="PTHR42715">
    <property type="entry name" value="BETA-GLUCOSIDASE"/>
    <property type="match status" value="1"/>
</dbReference>
<evidence type="ECO:0000256" key="4">
    <source>
        <dbReference type="ARBA" id="ARBA00022801"/>
    </source>
</evidence>
<dbReference type="OrthoDB" id="47059at2759"/>
<dbReference type="Pfam" id="PF00933">
    <property type="entry name" value="Glyco_hydro_3"/>
    <property type="match status" value="1"/>
</dbReference>
<dbReference type="SMART" id="SM01217">
    <property type="entry name" value="Fn3_like"/>
    <property type="match status" value="1"/>
</dbReference>
<evidence type="ECO:0000256" key="6">
    <source>
        <dbReference type="RuleBase" id="RU361161"/>
    </source>
</evidence>
<keyword evidence="5 6" id="KW-0326">Glycosidase</keyword>
<dbReference type="PANTHER" id="PTHR42715:SF27">
    <property type="entry name" value="BETA-GLUCOSIDASE-RELATED"/>
    <property type="match status" value="1"/>
</dbReference>
<keyword evidence="6" id="KW-0119">Carbohydrate metabolism</keyword>
<evidence type="ECO:0000313" key="9">
    <source>
        <dbReference type="EMBL" id="KZT57549.1"/>
    </source>
</evidence>
<comment type="similarity">
    <text evidence="2 6">Belongs to the glycosyl hydrolase 3 family.</text>
</comment>
<dbReference type="Proteomes" id="UP000076842">
    <property type="component" value="Unassembled WGS sequence"/>
</dbReference>
<keyword evidence="6" id="KW-0624">Polysaccharide degradation</keyword>
<dbReference type="UniPathway" id="UPA00696"/>
<comment type="catalytic activity">
    <reaction evidence="1 6">
        <text>Hydrolysis of terminal, non-reducing beta-D-glucosyl residues with release of beta-D-glucose.</text>
        <dbReference type="EC" id="3.2.1.21"/>
    </reaction>
</comment>
<dbReference type="InterPro" id="IPR001764">
    <property type="entry name" value="Glyco_hydro_3_N"/>
</dbReference>
<feature type="region of interest" description="Disordered" evidence="7">
    <location>
        <begin position="1"/>
        <end position="23"/>
    </location>
</feature>
<gene>
    <name evidence="9" type="ORF">CALCODRAFT_452895</name>
</gene>
<dbReference type="GO" id="GO:0030245">
    <property type="term" value="P:cellulose catabolic process"/>
    <property type="evidence" value="ECO:0007669"/>
    <property type="project" value="UniProtKB-UniPathway"/>
</dbReference>
<accession>A0A165G3F3</accession>
<dbReference type="Gene3D" id="3.40.50.1700">
    <property type="entry name" value="Glycoside hydrolase family 3 C-terminal domain"/>
    <property type="match status" value="1"/>
</dbReference>
<dbReference type="SUPFAM" id="SSF52279">
    <property type="entry name" value="Beta-D-glucan exohydrolase, C-terminal domain"/>
    <property type="match status" value="1"/>
</dbReference>
<dbReference type="InParanoid" id="A0A165G3F3"/>
<reference evidence="9 10" key="1">
    <citation type="journal article" date="2016" name="Mol. Biol. Evol.">
        <title>Comparative Genomics of Early-Diverging Mushroom-Forming Fungi Provides Insights into the Origins of Lignocellulose Decay Capabilities.</title>
        <authorList>
            <person name="Nagy L.G."/>
            <person name="Riley R."/>
            <person name="Tritt A."/>
            <person name="Adam C."/>
            <person name="Daum C."/>
            <person name="Floudas D."/>
            <person name="Sun H."/>
            <person name="Yadav J.S."/>
            <person name="Pangilinan J."/>
            <person name="Larsson K.H."/>
            <person name="Matsuura K."/>
            <person name="Barry K."/>
            <person name="Labutti K."/>
            <person name="Kuo R."/>
            <person name="Ohm R.A."/>
            <person name="Bhattacharya S.S."/>
            <person name="Shirouzu T."/>
            <person name="Yoshinaga Y."/>
            <person name="Martin F.M."/>
            <person name="Grigoriev I.V."/>
            <person name="Hibbett D.S."/>
        </authorList>
    </citation>
    <scope>NUCLEOTIDE SEQUENCE [LARGE SCALE GENOMIC DNA]</scope>
    <source>
        <strain evidence="9 10">HHB12733</strain>
    </source>
</reference>
<dbReference type="PROSITE" id="PS51820">
    <property type="entry name" value="PA14"/>
    <property type="match status" value="1"/>
</dbReference>
<sequence length="868" mass="95177">MTSLVSALLPGSKNTTSMPKPSDFKNADIDEVVKQLSTAEACELITGVGNWYTAEIPRLKIPQIKVSDGPNGFRGNKFFNGTPAKSLPCATGLAATWDTDLIGEAAAEILAAEGRLKSAAVLLGPTCNIQRSPLGGRSFESFSEDPHLNGMMAAFYISNLQKNGISACIKHFCCNDQEHERLASDSVLSERALREIYLYPFMLAQKYAQPWAYMTAYNRINGTHCSENPKLLDEILRKEWGYDGLVMSDWYGVYSVVESVKAGLDLEMPGVDGWRQTSKLIRSIESQKLTVEDIKARAKNVLQLVQRVAKSVPEILDGDQQERSSDPPEHRALLRKVAASSIVLLKNENNVLPLDTKKIKKLAIIGPNAKASVIGGGGSASLKASYIITPFEGITAALPKDVEVVFAEGCQAHNRAPTLEQEIVTEDGRPGWIATFYELKADGSLTAPVDNVYLTDTYQLLTDADINLKGVNWWAIFKGKLLPRKEKVKFQFGLTVAGRAKLFVNDKLVIDNWTKQTRGEAFFNTGTEEEFGSVEIEAGSAVDIRLEFCNISGPTESDASERPNANAGIRLGGFEVHDEEKALQHAADVAKSADAVIVVVGLNADWESEGYDRKDLELPRKTNELVDRIAKANSNHAVVVQSGSAVTMPWVHNVSALVQAWYLGNETGNAIADVLFGKVNPSGKLSITFPKRLEDVPSFLNYGNQNGKVRYAEDLFVGYKHYESRDIKTLFPFGYGLSYTTFEYSNLDVSKPTMKENDFTATVKLSVTNTGKTIGSEAVQLYIAPPEGPLERPAKALKAFSKARDIPAGKEVKISLALDKYAVSYYDDRLMAWRADKGEYGVLIGASSEDIKLKGTLVLEESFTWTGL</sequence>
<evidence type="ECO:0000256" key="1">
    <source>
        <dbReference type="ARBA" id="ARBA00000448"/>
    </source>
</evidence>
<dbReference type="InterPro" id="IPR013783">
    <property type="entry name" value="Ig-like_fold"/>
</dbReference>